<dbReference type="Proteomes" id="UP000507245">
    <property type="component" value="Unassembled WGS sequence"/>
</dbReference>
<name>A0A6J5WPU9_PRUAR</name>
<reference evidence="2 3" key="2">
    <citation type="submission" date="2020-05" db="EMBL/GenBank/DDBJ databases">
        <authorList>
            <person name="Campoy J."/>
            <person name="Schneeberger K."/>
            <person name="Spophaly S."/>
        </authorList>
    </citation>
    <scope>NUCLEOTIDE SEQUENCE [LARGE SCALE GENOMIC DNA]</scope>
    <source>
        <strain evidence="2">PruArmRojPasFocal</strain>
    </source>
</reference>
<sequence>MLDAFNDTTKVTKSHIPAANAPAKIDVHNGQNNVPTNDSFVARLKHGRTTRLKGFSPLKEEVDGQNESS</sequence>
<evidence type="ECO:0000313" key="3">
    <source>
        <dbReference type="Proteomes" id="UP000507222"/>
    </source>
</evidence>
<evidence type="ECO:0000313" key="2">
    <source>
        <dbReference type="EMBL" id="CAB4303760.1"/>
    </source>
</evidence>
<keyword evidence="4" id="KW-1185">Reference proteome</keyword>
<dbReference type="AlphaFoldDB" id="A0A6J5WPU9"/>
<dbReference type="OrthoDB" id="1722122at2759"/>
<dbReference type="EMBL" id="CAEKKB010000003">
    <property type="protein sequence ID" value="CAB4303760.1"/>
    <property type="molecule type" value="Genomic_DNA"/>
</dbReference>
<dbReference type="EMBL" id="CAEKDK010000003">
    <property type="protein sequence ID" value="CAB4273223.1"/>
    <property type="molecule type" value="Genomic_DNA"/>
</dbReference>
<organism evidence="2 4">
    <name type="scientific">Prunus armeniaca</name>
    <name type="common">Apricot</name>
    <name type="synonym">Armeniaca vulgaris</name>
    <dbReference type="NCBI Taxonomy" id="36596"/>
    <lineage>
        <taxon>Eukaryota</taxon>
        <taxon>Viridiplantae</taxon>
        <taxon>Streptophyta</taxon>
        <taxon>Embryophyta</taxon>
        <taxon>Tracheophyta</taxon>
        <taxon>Spermatophyta</taxon>
        <taxon>Magnoliopsida</taxon>
        <taxon>eudicotyledons</taxon>
        <taxon>Gunneridae</taxon>
        <taxon>Pentapetalae</taxon>
        <taxon>rosids</taxon>
        <taxon>fabids</taxon>
        <taxon>Rosales</taxon>
        <taxon>Rosaceae</taxon>
        <taxon>Amygdaloideae</taxon>
        <taxon>Amygdaleae</taxon>
        <taxon>Prunus</taxon>
    </lineage>
</organism>
<accession>A0A6J5WPU9</accession>
<reference evidence="4" key="1">
    <citation type="journal article" date="2020" name="Genome Biol.">
        <title>Gamete binning: chromosome-level and haplotype-resolved genome assembly enabled by high-throughput single-cell sequencing of gamete genomes.</title>
        <authorList>
            <person name="Campoy J.A."/>
            <person name="Sun H."/>
            <person name="Goel M."/>
            <person name="Jiao W.-B."/>
            <person name="Folz-Donahue K."/>
            <person name="Wang N."/>
            <person name="Rubio M."/>
            <person name="Liu C."/>
            <person name="Kukat C."/>
            <person name="Ruiz D."/>
            <person name="Huettel B."/>
            <person name="Schneeberger K."/>
        </authorList>
    </citation>
    <scope>NUCLEOTIDE SEQUENCE [LARGE SCALE GENOMIC DNA]</scope>
    <source>
        <strain evidence="4">cv. Rojo Pasion</strain>
    </source>
</reference>
<proteinExistence type="predicted"/>
<protein>
    <submittedName>
        <fullName evidence="2">Uncharacterized protein</fullName>
    </submittedName>
</protein>
<evidence type="ECO:0000313" key="1">
    <source>
        <dbReference type="EMBL" id="CAB4273223.1"/>
    </source>
</evidence>
<evidence type="ECO:0000313" key="4">
    <source>
        <dbReference type="Proteomes" id="UP000507245"/>
    </source>
</evidence>
<dbReference type="Proteomes" id="UP000507222">
    <property type="component" value="Unassembled WGS sequence"/>
</dbReference>
<gene>
    <name evidence="1" type="ORF">CURHAP_LOCUS20502</name>
    <name evidence="2" type="ORF">ORAREDHAP_LOCUS20385</name>
</gene>